<dbReference type="Pfam" id="PF13596">
    <property type="entry name" value="PAS_10"/>
    <property type="match status" value="1"/>
</dbReference>
<dbReference type="Proteomes" id="UP001462961">
    <property type="component" value="Unassembled WGS sequence"/>
</dbReference>
<dbReference type="Gene3D" id="3.30.450.20">
    <property type="entry name" value="PAS domain"/>
    <property type="match status" value="1"/>
</dbReference>
<reference evidence="1 2" key="1">
    <citation type="submission" date="2024-01" db="EMBL/GenBank/DDBJ databases">
        <title>The diversity of rhizobia nodulating Mimosa spp. in eleven states of Brazil covering several biomes is determined by host plant, location, and edaphic factors.</title>
        <authorList>
            <person name="Rouws L."/>
            <person name="Barauna A."/>
            <person name="Beukes C."/>
            <person name="De Faria S.M."/>
            <person name="Gross E."/>
            <person name="Dos Reis Junior F.B."/>
            <person name="Simon M."/>
            <person name="Maluk M."/>
            <person name="Odee D.W."/>
            <person name="Kenicer G."/>
            <person name="Young J.P.W."/>
            <person name="Reis V.M."/>
            <person name="Zilli J."/>
            <person name="James E.K."/>
        </authorList>
    </citation>
    <scope>NUCLEOTIDE SEQUENCE [LARGE SCALE GENOMIC DNA]</scope>
    <source>
        <strain evidence="1 2">JHI1651</strain>
    </source>
</reference>
<gene>
    <name evidence="1" type="ORF">VOI32_05900</name>
</gene>
<accession>A0ABV0DTV8</accession>
<name>A0ABV0DTV8_9BURK</name>
<evidence type="ECO:0000313" key="1">
    <source>
        <dbReference type="EMBL" id="MEO1753457.1"/>
    </source>
</evidence>
<dbReference type="RefSeq" id="WP_342925612.1">
    <property type="nucleotide sequence ID" value="NZ_JAKUCO010000005.1"/>
</dbReference>
<sequence length="185" mass="20151">MPFGRAVSIPSRLIAAVRHGVVSPAACKVQGPFGLSPRPVCAWSIRMFVKGAMGSDASCTSSPLSSKYLVEGIPLPVVLLDKQLRLRHFSPQAQQLFGFPHDSVGHPMEQLSQMFSTGDLERMVLSAVQGLTEVEHEYQDADGHWWLVNVRAYRTTDTFQLMPTTAGLSAGLQTTSNRSLEPASL</sequence>
<evidence type="ECO:0000313" key="2">
    <source>
        <dbReference type="Proteomes" id="UP001462961"/>
    </source>
</evidence>
<dbReference type="CDD" id="cd00130">
    <property type="entry name" value="PAS"/>
    <property type="match status" value="1"/>
</dbReference>
<organism evidence="1 2">
    <name type="scientific">Paraburkholderia caribensis</name>
    <dbReference type="NCBI Taxonomy" id="75105"/>
    <lineage>
        <taxon>Bacteria</taxon>
        <taxon>Pseudomonadati</taxon>
        <taxon>Pseudomonadota</taxon>
        <taxon>Betaproteobacteria</taxon>
        <taxon>Burkholderiales</taxon>
        <taxon>Burkholderiaceae</taxon>
        <taxon>Paraburkholderia</taxon>
    </lineage>
</organism>
<dbReference type="SUPFAM" id="SSF55785">
    <property type="entry name" value="PYP-like sensor domain (PAS domain)"/>
    <property type="match status" value="1"/>
</dbReference>
<dbReference type="EMBL" id="JAYLVJ010000005">
    <property type="protein sequence ID" value="MEO1753457.1"/>
    <property type="molecule type" value="Genomic_DNA"/>
</dbReference>
<proteinExistence type="predicted"/>
<comment type="caution">
    <text evidence="1">The sequence shown here is derived from an EMBL/GenBank/DDBJ whole genome shotgun (WGS) entry which is preliminary data.</text>
</comment>
<dbReference type="InterPro" id="IPR035965">
    <property type="entry name" value="PAS-like_dom_sf"/>
</dbReference>
<keyword evidence="2" id="KW-1185">Reference proteome</keyword>
<protein>
    <submittedName>
        <fullName evidence="1">PAS domain-containing protein</fullName>
    </submittedName>
</protein>
<dbReference type="InterPro" id="IPR000014">
    <property type="entry name" value="PAS"/>
</dbReference>